<dbReference type="AlphaFoldDB" id="A0A9D1NPA0"/>
<accession>A0A9D1NPA0</accession>
<dbReference type="InterPro" id="IPR053140">
    <property type="entry name" value="GDSL_Rv0518-like"/>
</dbReference>
<dbReference type="Proteomes" id="UP000823960">
    <property type="component" value="Unassembled WGS sequence"/>
</dbReference>
<dbReference type="PROSITE" id="PS51257">
    <property type="entry name" value="PROKAR_LIPOPROTEIN"/>
    <property type="match status" value="1"/>
</dbReference>
<comment type="caution">
    <text evidence="3">The sequence shown here is derived from an EMBL/GenBank/DDBJ whole genome shotgun (WGS) entry which is preliminary data.</text>
</comment>
<evidence type="ECO:0000259" key="2">
    <source>
        <dbReference type="Pfam" id="PF13472"/>
    </source>
</evidence>
<reference evidence="3" key="1">
    <citation type="submission" date="2020-10" db="EMBL/GenBank/DDBJ databases">
        <authorList>
            <person name="Gilroy R."/>
        </authorList>
    </citation>
    <scope>NUCLEOTIDE SEQUENCE</scope>
    <source>
        <strain evidence="3">1370</strain>
    </source>
</reference>
<dbReference type="Pfam" id="PF13472">
    <property type="entry name" value="Lipase_GDSL_2"/>
    <property type="match status" value="1"/>
</dbReference>
<gene>
    <name evidence="3" type="ORF">IAD28_01575</name>
</gene>
<dbReference type="InterPro" id="IPR013830">
    <property type="entry name" value="SGNH_hydro"/>
</dbReference>
<protein>
    <submittedName>
        <fullName evidence="3">SGNH/GDSL hydrolase family protein</fullName>
    </submittedName>
</protein>
<keyword evidence="1" id="KW-0732">Signal</keyword>
<keyword evidence="3" id="KW-0378">Hydrolase</keyword>
<proteinExistence type="predicted"/>
<feature type="chain" id="PRO_5038866933" evidence="1">
    <location>
        <begin position="30"/>
        <end position="419"/>
    </location>
</feature>
<evidence type="ECO:0000313" key="4">
    <source>
        <dbReference type="Proteomes" id="UP000823960"/>
    </source>
</evidence>
<dbReference type="Gene3D" id="3.40.50.1110">
    <property type="entry name" value="SGNH hydrolase"/>
    <property type="match status" value="1"/>
</dbReference>
<name>A0A9D1NPA0_9FIRM</name>
<organism evidence="3 4">
    <name type="scientific">Candidatus Faeciplasma avium</name>
    <dbReference type="NCBI Taxonomy" id="2840798"/>
    <lineage>
        <taxon>Bacteria</taxon>
        <taxon>Bacillati</taxon>
        <taxon>Bacillota</taxon>
        <taxon>Clostridia</taxon>
        <taxon>Eubacteriales</taxon>
        <taxon>Oscillospiraceae</taxon>
        <taxon>Oscillospiraceae incertae sedis</taxon>
        <taxon>Candidatus Faeciplasma</taxon>
    </lineage>
</organism>
<evidence type="ECO:0000256" key="1">
    <source>
        <dbReference type="SAM" id="SignalP"/>
    </source>
</evidence>
<feature type="domain" description="SGNH hydrolase-type esterase" evidence="2">
    <location>
        <begin position="217"/>
        <end position="403"/>
    </location>
</feature>
<reference evidence="3" key="2">
    <citation type="journal article" date="2021" name="PeerJ">
        <title>Extensive microbial diversity within the chicken gut microbiome revealed by metagenomics and culture.</title>
        <authorList>
            <person name="Gilroy R."/>
            <person name="Ravi A."/>
            <person name="Getino M."/>
            <person name="Pursley I."/>
            <person name="Horton D.L."/>
            <person name="Alikhan N.F."/>
            <person name="Baker D."/>
            <person name="Gharbi K."/>
            <person name="Hall N."/>
            <person name="Watson M."/>
            <person name="Adriaenssens E.M."/>
            <person name="Foster-Nyarko E."/>
            <person name="Jarju S."/>
            <person name="Secka A."/>
            <person name="Antonio M."/>
            <person name="Oren A."/>
            <person name="Chaudhuri R.R."/>
            <person name="La Ragione R."/>
            <person name="Hildebrand F."/>
            <person name="Pallen M.J."/>
        </authorList>
    </citation>
    <scope>NUCLEOTIDE SEQUENCE</scope>
    <source>
        <strain evidence="3">1370</strain>
    </source>
</reference>
<sequence>MKRSSIKRLLAICLCAVLALSLFGCGEKAAPLADVPEEDGWVCAWGTAPLVAGADETPINPGLKENTCRQQIRPSIGGDKIRLTLSNEYGDIPVKIESLHIAKLVNAEDPAIDTSTDTAITFGGSESVDIEPGATIVSDEIDFSYQALEDLAITTKFGKFAGGSSITSHTAARCSTWIISGDHVKDESFTPEKTMTSWYFISGLDVWAEAGTKAIVVIGDSITDGAGSKTGSFARYSDELARRLQENEATSGYSVVAKGIGGNAVFGGLGTACKDRFARDVLEVPGARYCVLMIGINDIGYAGEEISQSIIDEYKVMIDSCHERGIKIYAGTLTPIKGSGYYSELHEQTRQALNEFIRSDSSGFDGFIDFDAALRDPADPEKLSDEFALGNWNDYLHPSEAGYLKMGEVAYDYLVGVLD</sequence>
<feature type="signal peptide" evidence="1">
    <location>
        <begin position="1"/>
        <end position="29"/>
    </location>
</feature>
<dbReference type="GO" id="GO:0016787">
    <property type="term" value="F:hydrolase activity"/>
    <property type="evidence" value="ECO:0007669"/>
    <property type="project" value="UniProtKB-KW"/>
</dbReference>
<dbReference type="SUPFAM" id="SSF52266">
    <property type="entry name" value="SGNH hydrolase"/>
    <property type="match status" value="1"/>
</dbReference>
<dbReference type="PANTHER" id="PTHR43784:SF2">
    <property type="entry name" value="GDSL-LIKE LIPASE_ACYLHYDROLASE, PUTATIVE (AFU_ORTHOLOGUE AFUA_2G00820)-RELATED"/>
    <property type="match status" value="1"/>
</dbReference>
<dbReference type="EMBL" id="DVOL01000020">
    <property type="protein sequence ID" value="HIV10369.1"/>
    <property type="molecule type" value="Genomic_DNA"/>
</dbReference>
<dbReference type="PANTHER" id="PTHR43784">
    <property type="entry name" value="GDSL-LIKE LIPASE/ACYLHYDROLASE, PUTATIVE (AFU_ORTHOLOGUE AFUA_2G00820)-RELATED"/>
    <property type="match status" value="1"/>
</dbReference>
<dbReference type="InterPro" id="IPR036514">
    <property type="entry name" value="SGNH_hydro_sf"/>
</dbReference>
<evidence type="ECO:0000313" key="3">
    <source>
        <dbReference type="EMBL" id="HIV10369.1"/>
    </source>
</evidence>